<keyword evidence="6" id="KW-1185">Reference proteome</keyword>
<dbReference type="EMBL" id="JAFBMS010000011">
    <property type="protein sequence ID" value="KAG9348254.1"/>
    <property type="molecule type" value="Genomic_DNA"/>
</dbReference>
<sequence>MTTTLAATALLSTALLLLVSGTLSDGGIWNGYPIHLTVYNSLSAEANMTYQIEIAYRGILIGAMTTLREQDSSFKFTFTEDRNYGPYLVSVNGVAGNNEDHTYWELLAESADGTIIRPDVAWAIAVVTPTPVLAGGGAVFTPTPEREVKEEVVYTPTVLPEVEEEAVYTRTVLQGGKEEEASTGQVDVDAADYWSGTAPLCLGGCLRQHTELRRDRCGDSSCCWVGYKSLCRVTCGKPDADFNAVVSEGGWWVGSAVNHTCRPGFMLMGNPSSVCRPDGTWTPKPTCLRVCQQKRLEINEREIDGKCSSSCSMKRWRSVLQSSDIIGRLGDTLKIKTRS</sequence>
<dbReference type="SMART" id="SM00032">
    <property type="entry name" value="CCP"/>
    <property type="match status" value="1"/>
</dbReference>
<dbReference type="Gene3D" id="2.170.130.30">
    <property type="match status" value="1"/>
</dbReference>
<feature type="signal peptide" evidence="3">
    <location>
        <begin position="1"/>
        <end position="24"/>
    </location>
</feature>
<dbReference type="PANTHER" id="PTHR10559">
    <property type="entry name" value="TRANSCOBALAMIN-1/GASTRIC INTRINSIC FACTOR"/>
    <property type="match status" value="1"/>
</dbReference>
<dbReference type="SUPFAM" id="SSF57535">
    <property type="entry name" value="Complement control module/SCR domain"/>
    <property type="match status" value="1"/>
</dbReference>
<evidence type="ECO:0000256" key="1">
    <source>
        <dbReference type="ARBA" id="ARBA00023157"/>
    </source>
</evidence>
<feature type="chain" id="PRO_5035850474" description="Sushi domain-containing protein" evidence="3">
    <location>
        <begin position="25"/>
        <end position="339"/>
    </location>
</feature>
<feature type="domain" description="Sushi" evidence="4">
    <location>
        <begin position="233"/>
        <end position="289"/>
    </location>
</feature>
<keyword evidence="1" id="KW-1015">Disulfide bond</keyword>
<dbReference type="PANTHER" id="PTHR10559:SF18">
    <property type="entry name" value="TRANSCOBALAMIN II"/>
    <property type="match status" value="1"/>
</dbReference>
<comment type="caution">
    <text evidence="5">The sequence shown here is derived from an EMBL/GenBank/DDBJ whole genome shotgun (WGS) entry which is preliminary data.</text>
</comment>
<dbReference type="Proteomes" id="UP000824540">
    <property type="component" value="Unassembled WGS sequence"/>
</dbReference>
<dbReference type="GO" id="GO:0015889">
    <property type="term" value="P:cobalamin transport"/>
    <property type="evidence" value="ECO:0007669"/>
    <property type="project" value="TreeGrafter"/>
</dbReference>
<organism evidence="5 6">
    <name type="scientific">Albula glossodonta</name>
    <name type="common">roundjaw bonefish</name>
    <dbReference type="NCBI Taxonomy" id="121402"/>
    <lineage>
        <taxon>Eukaryota</taxon>
        <taxon>Metazoa</taxon>
        <taxon>Chordata</taxon>
        <taxon>Craniata</taxon>
        <taxon>Vertebrata</taxon>
        <taxon>Euteleostomi</taxon>
        <taxon>Actinopterygii</taxon>
        <taxon>Neopterygii</taxon>
        <taxon>Teleostei</taxon>
        <taxon>Albuliformes</taxon>
        <taxon>Albulidae</taxon>
        <taxon>Albula</taxon>
    </lineage>
</organism>
<reference evidence="5" key="1">
    <citation type="thesis" date="2021" institute="BYU ScholarsArchive" country="Provo, UT, USA">
        <title>Applications of and Algorithms for Genome Assembly and Genomic Analyses with an Emphasis on Marine Teleosts.</title>
        <authorList>
            <person name="Pickett B.D."/>
        </authorList>
    </citation>
    <scope>NUCLEOTIDE SEQUENCE</scope>
    <source>
        <strain evidence="5">HI-2016</strain>
    </source>
</reference>
<evidence type="ECO:0000256" key="2">
    <source>
        <dbReference type="PROSITE-ProRule" id="PRU00302"/>
    </source>
</evidence>
<evidence type="ECO:0000313" key="5">
    <source>
        <dbReference type="EMBL" id="KAG9348254.1"/>
    </source>
</evidence>
<dbReference type="AlphaFoldDB" id="A0A8T2P6T2"/>
<gene>
    <name evidence="5" type="ORF">JZ751_001989</name>
</gene>
<dbReference type="CDD" id="cd00033">
    <property type="entry name" value="CCP"/>
    <property type="match status" value="1"/>
</dbReference>
<evidence type="ECO:0000259" key="4">
    <source>
        <dbReference type="PROSITE" id="PS50923"/>
    </source>
</evidence>
<dbReference type="InterPro" id="IPR051588">
    <property type="entry name" value="Cobalamin_Transport"/>
</dbReference>
<dbReference type="PROSITE" id="PS50923">
    <property type="entry name" value="SUSHI"/>
    <property type="match status" value="1"/>
</dbReference>
<dbReference type="InterPro" id="IPR035976">
    <property type="entry name" value="Sushi/SCR/CCP_sf"/>
</dbReference>
<dbReference type="Pfam" id="PF00084">
    <property type="entry name" value="Sushi"/>
    <property type="match status" value="1"/>
</dbReference>
<name>A0A8T2P6T2_9TELE</name>
<keyword evidence="2" id="KW-0768">Sushi</keyword>
<dbReference type="Gene3D" id="2.10.70.10">
    <property type="entry name" value="Complement Module, domain 1"/>
    <property type="match status" value="1"/>
</dbReference>
<keyword evidence="3" id="KW-0732">Signal</keyword>
<accession>A0A8T2P6T2</accession>
<dbReference type="InterPro" id="IPR000436">
    <property type="entry name" value="Sushi_SCR_CCP_dom"/>
</dbReference>
<protein>
    <recommendedName>
        <fullName evidence="4">Sushi domain-containing protein</fullName>
    </recommendedName>
</protein>
<proteinExistence type="predicted"/>
<evidence type="ECO:0000256" key="3">
    <source>
        <dbReference type="SAM" id="SignalP"/>
    </source>
</evidence>
<comment type="caution">
    <text evidence="2">Lacks conserved residue(s) required for the propagation of feature annotation.</text>
</comment>
<dbReference type="OrthoDB" id="6127264at2759"/>
<dbReference type="GO" id="GO:0005615">
    <property type="term" value="C:extracellular space"/>
    <property type="evidence" value="ECO:0007669"/>
    <property type="project" value="TreeGrafter"/>
</dbReference>
<dbReference type="GO" id="GO:0031419">
    <property type="term" value="F:cobalamin binding"/>
    <property type="evidence" value="ECO:0007669"/>
    <property type="project" value="TreeGrafter"/>
</dbReference>
<evidence type="ECO:0000313" key="6">
    <source>
        <dbReference type="Proteomes" id="UP000824540"/>
    </source>
</evidence>